<keyword evidence="2" id="KW-0472">Membrane</keyword>
<keyword evidence="2" id="KW-1133">Transmembrane helix</keyword>
<dbReference type="Proteomes" id="UP001140502">
    <property type="component" value="Unassembled WGS sequence"/>
</dbReference>
<dbReference type="EMBL" id="JAPEUR010000162">
    <property type="protein sequence ID" value="KAJ4317347.1"/>
    <property type="molecule type" value="Genomic_DNA"/>
</dbReference>
<protein>
    <recommendedName>
        <fullName evidence="5">Transmembrane protein</fullName>
    </recommendedName>
</protein>
<name>A0A9W8WA65_9HYPO</name>
<feature type="transmembrane region" description="Helical" evidence="2">
    <location>
        <begin position="48"/>
        <end position="67"/>
    </location>
</feature>
<evidence type="ECO:0008006" key="5">
    <source>
        <dbReference type="Google" id="ProtNLM"/>
    </source>
</evidence>
<reference evidence="3" key="1">
    <citation type="submission" date="2022-10" db="EMBL/GenBank/DDBJ databases">
        <title>Tapping the CABI collections for fungal endophytes: first genome assemblies for Collariella, Neodidymelliopsis, Ascochyta clinopodiicola, Didymella pomorum, Didymosphaeria variabile, Neocosmospora piperis and Neocucurbitaria cava.</title>
        <authorList>
            <person name="Hill R."/>
        </authorList>
    </citation>
    <scope>NUCLEOTIDE SEQUENCE</scope>
    <source>
        <strain evidence="3">IMI 366586</strain>
    </source>
</reference>
<gene>
    <name evidence="3" type="ORF">N0V84_007404</name>
</gene>
<comment type="caution">
    <text evidence="3">The sequence shown here is derived from an EMBL/GenBank/DDBJ whole genome shotgun (WGS) entry which is preliminary data.</text>
</comment>
<keyword evidence="4" id="KW-1185">Reference proteome</keyword>
<proteinExistence type="predicted"/>
<feature type="region of interest" description="Disordered" evidence="1">
    <location>
        <begin position="1"/>
        <end position="37"/>
    </location>
</feature>
<sequence>MTTKHEAQYLVAPSAPAEAVNSHQDDDQSPRSLKDSAPSPFWRVGTPALLLTIPLAYIVLMAMTAYLDGKERSDFGDNVREVLQIASTLWPISFAAVLGPTLKTLALHSAERGSRLGSLEFLLSSQTTFAALKNLVVMQHLNIWTIGIGVLWCLSPLGGQAAVRSLQPRPNSTTTEIQAMHYLRSNVSDIVRFYQGNRPGDDAGALWGGSAQSTLISGMRSIVVASFSSRDILVSHGNGSSVDFDVVAYSFGGPEQAGRLGRQDLWQNVRVPYLQLLPGYDAEKPHNWVPVPSEWAVPYVSLVGIPIRGGSSFGVGNSTMVVQSHYQTLDCGDEFNGTDWVKEGSEKISFHDTKKGAEALHLQEGPENPNGAKPNIFIDIVNSSSVIVDHNTNWQGVGRIQEPKSKLELIIGGLCNTTYMLRTCKISTSYAEVGVTCTRLSILDSLQCQADRVRHTPGRPISGNLTAISSPLLLGKLIYEFPFITARYHLAQSSTIERYLWDPPTSFGYPGSGPSINPGCFPDVPNEEFQVRLSTALNTVIMATYNATVMRGGEGTSLEGRNFMWHNTTAEWSWFTDDVYVLSRGWFAVAMMSTLVLLGCAVANVTIRCFIKAPDFLDSVTGMTRDSPYIQVKPPGGSGP</sequence>
<evidence type="ECO:0000313" key="3">
    <source>
        <dbReference type="EMBL" id="KAJ4317347.1"/>
    </source>
</evidence>
<keyword evidence="2" id="KW-0812">Transmembrane</keyword>
<evidence type="ECO:0000313" key="4">
    <source>
        <dbReference type="Proteomes" id="UP001140502"/>
    </source>
</evidence>
<evidence type="ECO:0000256" key="2">
    <source>
        <dbReference type="SAM" id="Phobius"/>
    </source>
</evidence>
<dbReference type="OrthoDB" id="3692311at2759"/>
<dbReference type="AlphaFoldDB" id="A0A9W8WA65"/>
<feature type="transmembrane region" description="Helical" evidence="2">
    <location>
        <begin position="585"/>
        <end position="607"/>
    </location>
</feature>
<accession>A0A9W8WA65</accession>
<organism evidence="3 4">
    <name type="scientific">Fusarium piperis</name>
    <dbReference type="NCBI Taxonomy" id="1435070"/>
    <lineage>
        <taxon>Eukaryota</taxon>
        <taxon>Fungi</taxon>
        <taxon>Dikarya</taxon>
        <taxon>Ascomycota</taxon>
        <taxon>Pezizomycotina</taxon>
        <taxon>Sordariomycetes</taxon>
        <taxon>Hypocreomycetidae</taxon>
        <taxon>Hypocreales</taxon>
        <taxon>Nectriaceae</taxon>
        <taxon>Fusarium</taxon>
        <taxon>Fusarium solani species complex</taxon>
    </lineage>
</organism>
<feature type="compositionally biased region" description="Basic and acidic residues" evidence="1">
    <location>
        <begin position="23"/>
        <end position="34"/>
    </location>
</feature>
<evidence type="ECO:0000256" key="1">
    <source>
        <dbReference type="SAM" id="MobiDB-lite"/>
    </source>
</evidence>